<keyword evidence="2" id="KW-1185">Reference proteome</keyword>
<dbReference type="EC" id="3.1.-.-" evidence="1"/>
<keyword evidence="1" id="KW-0378">Hydrolase</keyword>
<dbReference type="RefSeq" id="WP_146580267.1">
    <property type="nucleotide sequence ID" value="NZ_SJPM01000011.1"/>
</dbReference>
<dbReference type="PANTHER" id="PTHR32305:SF15">
    <property type="entry name" value="PROTEIN RHSA-RELATED"/>
    <property type="match status" value="1"/>
</dbReference>
<organism evidence="1 2">
    <name type="scientific">Neorhodopirellula pilleata</name>
    <dbReference type="NCBI Taxonomy" id="2714738"/>
    <lineage>
        <taxon>Bacteria</taxon>
        <taxon>Pseudomonadati</taxon>
        <taxon>Planctomycetota</taxon>
        <taxon>Planctomycetia</taxon>
        <taxon>Pirellulales</taxon>
        <taxon>Pirellulaceae</taxon>
        <taxon>Neorhodopirellula</taxon>
    </lineage>
</organism>
<dbReference type="PRINTS" id="PR00394">
    <property type="entry name" value="RHSPROTEIN"/>
</dbReference>
<evidence type="ECO:0000313" key="2">
    <source>
        <dbReference type="Proteomes" id="UP000316213"/>
    </source>
</evidence>
<dbReference type="EMBL" id="SJPM01000011">
    <property type="protein sequence ID" value="TWT92603.1"/>
    <property type="molecule type" value="Genomic_DNA"/>
</dbReference>
<reference evidence="1 2" key="1">
    <citation type="submission" date="2019-02" db="EMBL/GenBank/DDBJ databases">
        <title>Deep-cultivation of Planctomycetes and their phenomic and genomic characterization uncovers novel biology.</title>
        <authorList>
            <person name="Wiegand S."/>
            <person name="Jogler M."/>
            <person name="Boedeker C."/>
            <person name="Pinto D."/>
            <person name="Vollmers J."/>
            <person name="Rivas-Marin E."/>
            <person name="Kohn T."/>
            <person name="Peeters S.H."/>
            <person name="Heuer A."/>
            <person name="Rast P."/>
            <person name="Oberbeckmann S."/>
            <person name="Bunk B."/>
            <person name="Jeske O."/>
            <person name="Meyerdierks A."/>
            <person name="Storesund J.E."/>
            <person name="Kallscheuer N."/>
            <person name="Luecker S."/>
            <person name="Lage O.M."/>
            <person name="Pohl T."/>
            <person name="Merkel B.J."/>
            <person name="Hornburger P."/>
            <person name="Mueller R.-W."/>
            <person name="Bruemmer F."/>
            <person name="Labrenz M."/>
            <person name="Spormann A.M."/>
            <person name="Op Den Camp H."/>
            <person name="Overmann J."/>
            <person name="Amann R."/>
            <person name="Jetten M.S.M."/>
            <person name="Mascher T."/>
            <person name="Medema M.H."/>
            <person name="Devos D.P."/>
            <person name="Kaster A.-K."/>
            <person name="Ovreas L."/>
            <person name="Rohde M."/>
            <person name="Galperin M.Y."/>
            <person name="Jogler C."/>
        </authorList>
    </citation>
    <scope>NUCLEOTIDE SEQUENCE [LARGE SCALE GENOMIC DNA]</scope>
    <source>
        <strain evidence="1 2">Pla100</strain>
    </source>
</reference>
<gene>
    <name evidence="1" type="primary">wapA_3</name>
    <name evidence="1" type="ORF">Pla100_46230</name>
</gene>
<dbReference type="Proteomes" id="UP000316213">
    <property type="component" value="Unassembled WGS sequence"/>
</dbReference>
<comment type="caution">
    <text evidence="1">The sequence shown here is derived from an EMBL/GenBank/DDBJ whole genome shotgun (WGS) entry which is preliminary data.</text>
</comment>
<dbReference type="InterPro" id="IPR050708">
    <property type="entry name" value="T6SS_VgrG/RHS"/>
</dbReference>
<dbReference type="Gene3D" id="2.180.10.10">
    <property type="entry name" value="RHS repeat-associated core"/>
    <property type="match status" value="1"/>
</dbReference>
<proteinExistence type="predicted"/>
<dbReference type="GO" id="GO:0016787">
    <property type="term" value="F:hydrolase activity"/>
    <property type="evidence" value="ECO:0007669"/>
    <property type="project" value="UniProtKB-KW"/>
</dbReference>
<evidence type="ECO:0000313" key="1">
    <source>
        <dbReference type="EMBL" id="TWT92603.1"/>
    </source>
</evidence>
<protein>
    <submittedName>
        <fullName evidence="1">tRNA(Glu)-specific nuclease WapA</fullName>
        <ecNumber evidence="1">3.1.-.-</ecNumber>
    </submittedName>
</protein>
<sequence length="323" mass="35974">MRAGSGGLIYYHRGQQYSVIALTNGGGTVTERYAYSAYGTPTITDDAGTTLTTSAENNRYTYTGREYDEALGLYHYRARMYDSVAGRFCSRDPIGYWDGLSLYQGYFIPWGTDPSGRASTAWHHLLPWKWGEAFGTRGFDINNNHWGYDLPADVHSQLESAGWGAEWNDFFHDWDNGGRLPTVAEIRTKVAEMMTDPRFEPLLNQGTPSTGRYPSETTRKGWDKIIDGLKKHGGKGKKLLAILAGLGIGGAIAQPAYALCGGSCNHERRSFELSLEKFQYAQKQFNCQDVADDLRTLLECIGTDDATNGIQYIGVMTRICTKF</sequence>
<dbReference type="NCBIfam" id="TIGR03696">
    <property type="entry name" value="Rhs_assc_core"/>
    <property type="match status" value="1"/>
</dbReference>
<dbReference type="AlphaFoldDB" id="A0A5C6A283"/>
<name>A0A5C6A283_9BACT</name>
<dbReference type="OrthoDB" id="212671at2"/>
<accession>A0A5C6A283</accession>
<dbReference type="InterPro" id="IPR022385">
    <property type="entry name" value="Rhs_assc_core"/>
</dbReference>
<dbReference type="PANTHER" id="PTHR32305">
    <property type="match status" value="1"/>
</dbReference>